<evidence type="ECO:0000313" key="1">
    <source>
        <dbReference type="EMBL" id="RMU71018.1"/>
    </source>
</evidence>
<protein>
    <submittedName>
        <fullName evidence="1">Uncharacterized protein</fullName>
    </submittedName>
</protein>
<name>A0A3M5WLW4_PSEAP</name>
<dbReference type="AlphaFoldDB" id="A0A3M5WLW4"/>
<sequence>MVRYKILSVIQEGQVFELVQYILPIQAGRTIRRSIFF</sequence>
<organism evidence="1 2">
    <name type="scientific">Pseudomonas syringae pv. aptata</name>
    <dbReference type="NCBI Taxonomy" id="83167"/>
    <lineage>
        <taxon>Bacteria</taxon>
        <taxon>Pseudomonadati</taxon>
        <taxon>Pseudomonadota</taxon>
        <taxon>Gammaproteobacteria</taxon>
        <taxon>Pseudomonadales</taxon>
        <taxon>Pseudomonadaceae</taxon>
        <taxon>Pseudomonas</taxon>
        <taxon>Pseudomonas syringae</taxon>
    </lineage>
</organism>
<gene>
    <name evidence="1" type="ORF">ALP24_102827</name>
</gene>
<dbReference type="Proteomes" id="UP000274315">
    <property type="component" value="Unassembled WGS sequence"/>
</dbReference>
<evidence type="ECO:0000313" key="2">
    <source>
        <dbReference type="Proteomes" id="UP000274315"/>
    </source>
</evidence>
<proteinExistence type="predicted"/>
<dbReference type="EMBL" id="RBUF01000521">
    <property type="protein sequence ID" value="RMU71018.1"/>
    <property type="molecule type" value="Genomic_DNA"/>
</dbReference>
<comment type="caution">
    <text evidence="1">The sequence shown here is derived from an EMBL/GenBank/DDBJ whole genome shotgun (WGS) entry which is preliminary data.</text>
</comment>
<accession>A0A3M5WLW4</accession>
<reference evidence="1 2" key="1">
    <citation type="submission" date="2018-08" db="EMBL/GenBank/DDBJ databases">
        <title>Recombination of ecologically and evolutionarily significant loci maintains genetic cohesion in the Pseudomonas syringae species complex.</title>
        <authorList>
            <person name="Dillon M."/>
            <person name="Thakur S."/>
            <person name="Almeida R.N.D."/>
            <person name="Weir B.S."/>
            <person name="Guttman D.S."/>
        </authorList>
    </citation>
    <scope>NUCLEOTIDE SEQUENCE [LARGE SCALE GENOMIC DNA]</scope>
    <source>
        <strain evidence="1 2">ICMP 11935</strain>
    </source>
</reference>